<dbReference type="HOGENOM" id="CLU_114553_0_0_10"/>
<keyword evidence="3" id="KW-1185">Reference proteome</keyword>
<proteinExistence type="predicted"/>
<dbReference type="OrthoDB" id="9765957at2"/>
<dbReference type="EMBL" id="CP000492">
    <property type="protein sequence ID" value="ABL64737.1"/>
    <property type="molecule type" value="Genomic_DNA"/>
</dbReference>
<evidence type="ECO:0000256" key="1">
    <source>
        <dbReference type="SAM" id="SignalP"/>
    </source>
</evidence>
<feature type="signal peptide" evidence="1">
    <location>
        <begin position="1"/>
        <end position="27"/>
    </location>
</feature>
<protein>
    <submittedName>
        <fullName evidence="2">Vir region protein</fullName>
    </submittedName>
</protein>
<accession>A1BEB0</accession>
<dbReference type="KEGG" id="cph:Cpha266_0682"/>
<sequence length="187" mass="20433" precursor="true">MKIKSLWKGMTITGIMMMTCFSFLASANEQTVGIGERFGGGIVFYIFQPGEQGYVEGEQHGLIVALEDQGRGVEWSNVTTASVSGTTTGLGAGRDNTTLIISQDGHQNSAAKLCEDYVFEGYSDWYLPSSEELDKLYSNKGLVYGFSDGHWSSSESGPGDVWANLDCGVSRYHMKMIGIHVRAIRSF</sequence>
<dbReference type="STRING" id="290317.Cpha266_0682"/>
<keyword evidence="1" id="KW-0732">Signal</keyword>
<evidence type="ECO:0000313" key="3">
    <source>
        <dbReference type="Proteomes" id="UP000008701"/>
    </source>
</evidence>
<dbReference type="AlphaFoldDB" id="A1BEB0"/>
<feature type="chain" id="PRO_5002632729" evidence="1">
    <location>
        <begin position="28"/>
        <end position="187"/>
    </location>
</feature>
<gene>
    <name evidence="2" type="ordered locus">Cpha266_0682</name>
</gene>
<reference evidence="2 3" key="1">
    <citation type="submission" date="2006-12" db="EMBL/GenBank/DDBJ databases">
        <title>Complete sequence of Chlorobium phaeobacteroides DSM 266.</title>
        <authorList>
            <consortium name="US DOE Joint Genome Institute"/>
            <person name="Copeland A."/>
            <person name="Lucas S."/>
            <person name="Lapidus A."/>
            <person name="Barry K."/>
            <person name="Detter J.C."/>
            <person name="Glavina del Rio T."/>
            <person name="Hammon N."/>
            <person name="Israni S."/>
            <person name="Pitluck S."/>
            <person name="Goltsman E."/>
            <person name="Schmutz J."/>
            <person name="Larimer F."/>
            <person name="Land M."/>
            <person name="Hauser L."/>
            <person name="Mikhailova N."/>
            <person name="Li T."/>
            <person name="Overmann J."/>
            <person name="Bryant D.A."/>
            <person name="Richardson P."/>
        </authorList>
    </citation>
    <scope>NUCLEOTIDE SEQUENCE [LARGE SCALE GENOMIC DNA]</scope>
    <source>
        <strain evidence="2 3">DSM 266</strain>
    </source>
</reference>
<evidence type="ECO:0000313" key="2">
    <source>
        <dbReference type="EMBL" id="ABL64737.1"/>
    </source>
</evidence>
<name>A1BEB0_CHLPD</name>
<organism evidence="2 3">
    <name type="scientific">Chlorobium phaeobacteroides (strain DSM 266 / SMG 266 / 2430)</name>
    <dbReference type="NCBI Taxonomy" id="290317"/>
    <lineage>
        <taxon>Bacteria</taxon>
        <taxon>Pseudomonadati</taxon>
        <taxon>Chlorobiota</taxon>
        <taxon>Chlorobiia</taxon>
        <taxon>Chlorobiales</taxon>
        <taxon>Chlorobiaceae</taxon>
        <taxon>Chlorobium/Pelodictyon group</taxon>
        <taxon>Chlorobium</taxon>
    </lineage>
</organism>
<dbReference type="eggNOG" id="COG1357">
    <property type="taxonomic scope" value="Bacteria"/>
</dbReference>
<dbReference type="RefSeq" id="WP_011744567.1">
    <property type="nucleotide sequence ID" value="NC_008639.1"/>
</dbReference>
<dbReference type="Proteomes" id="UP000008701">
    <property type="component" value="Chromosome"/>
</dbReference>